<sequence length="175" mass="17896">MGLTDAKKFANTDFAKTTGGKILGLGADILGSPSNLLMMLIPGAGEAKIGMDIAESAGRMASAGAKTAKIAKGVEEGAEVAEDVAKAGKGAEEIAKTGEEVAKGIEGGAEVAESAGKVAEEASKLPTELDAIGAQNHNLMLKHMRSYHEIPEGLKGNHMAEAVFEAGKKEDFSKS</sequence>
<name>A0AA38M1D8_9CUCU</name>
<gene>
    <name evidence="1" type="ORF">Zmor_022099</name>
</gene>
<organism evidence="1 2">
    <name type="scientific">Zophobas morio</name>
    <dbReference type="NCBI Taxonomy" id="2755281"/>
    <lineage>
        <taxon>Eukaryota</taxon>
        <taxon>Metazoa</taxon>
        <taxon>Ecdysozoa</taxon>
        <taxon>Arthropoda</taxon>
        <taxon>Hexapoda</taxon>
        <taxon>Insecta</taxon>
        <taxon>Pterygota</taxon>
        <taxon>Neoptera</taxon>
        <taxon>Endopterygota</taxon>
        <taxon>Coleoptera</taxon>
        <taxon>Polyphaga</taxon>
        <taxon>Cucujiformia</taxon>
        <taxon>Tenebrionidae</taxon>
        <taxon>Zophobas</taxon>
    </lineage>
</organism>
<comment type="caution">
    <text evidence="1">The sequence shown here is derived from an EMBL/GenBank/DDBJ whole genome shotgun (WGS) entry which is preliminary data.</text>
</comment>
<keyword evidence="2" id="KW-1185">Reference proteome</keyword>
<accession>A0AA38M1D8</accession>
<protein>
    <submittedName>
        <fullName evidence="1">Uncharacterized protein</fullName>
    </submittedName>
</protein>
<evidence type="ECO:0000313" key="1">
    <source>
        <dbReference type="EMBL" id="KAJ3632096.1"/>
    </source>
</evidence>
<reference evidence="1" key="1">
    <citation type="journal article" date="2023" name="G3 (Bethesda)">
        <title>Whole genome assemblies of Zophobas morio and Tenebrio molitor.</title>
        <authorList>
            <person name="Kaur S."/>
            <person name="Stinson S.A."/>
            <person name="diCenzo G.C."/>
        </authorList>
    </citation>
    <scope>NUCLEOTIDE SEQUENCE</scope>
    <source>
        <strain evidence="1">QUZm001</strain>
    </source>
</reference>
<evidence type="ECO:0000313" key="2">
    <source>
        <dbReference type="Proteomes" id="UP001168821"/>
    </source>
</evidence>
<dbReference type="Proteomes" id="UP001168821">
    <property type="component" value="Unassembled WGS sequence"/>
</dbReference>
<dbReference type="AlphaFoldDB" id="A0AA38M1D8"/>
<dbReference type="EMBL" id="JALNTZ010000668">
    <property type="protein sequence ID" value="KAJ3632096.1"/>
    <property type="molecule type" value="Genomic_DNA"/>
</dbReference>
<proteinExistence type="predicted"/>